<reference evidence="2 3" key="1">
    <citation type="submission" date="2018-06" db="EMBL/GenBank/DDBJ databases">
        <authorList>
            <consortium name="Pathogen Informatics"/>
            <person name="Doyle S."/>
        </authorList>
    </citation>
    <scope>NUCLEOTIDE SEQUENCE [LARGE SCALE GENOMIC DNA]</scope>
    <source>
        <strain evidence="2 3">NCTC13294</strain>
    </source>
</reference>
<feature type="transmembrane region" description="Helical" evidence="1">
    <location>
        <begin position="60"/>
        <end position="82"/>
    </location>
</feature>
<keyword evidence="1" id="KW-1133">Transmembrane helix</keyword>
<dbReference type="InterPro" id="IPR011727">
    <property type="entry name" value="CHP02117"/>
</dbReference>
<name>A0A381DWK8_9GAMM</name>
<sequence>MMANSATNAPPATSVSAAAADLTLTPLWQLYSDGKQTAAQLAEQHGCSLKTIRRHLAKTLAALLALPLTYLLAAWLLGSVVLTPEDTAGDDITVYLITNGVHTDLALPLKNDTFDWTKIINPGDTRAANRDWGYAAFGWGDRGFYVETPHWRDLKISTAFTAVSGLGDSIIHVTYYPMLWESAYSIAIPMPRAHYRRLAESIRDQFALHDGRAVVAAPAYGDNDTFYAARGHYSLFHTCNSWTNRRLSDAGLKHVLWTPFAHSLMRVYHP</sequence>
<accession>A0A381DWK8</accession>
<keyword evidence="1" id="KW-0472">Membrane</keyword>
<protein>
    <submittedName>
        <fullName evidence="2">Protein of uncharacterized function (DUF2459)</fullName>
    </submittedName>
</protein>
<evidence type="ECO:0000256" key="1">
    <source>
        <dbReference type="SAM" id="Phobius"/>
    </source>
</evidence>
<organism evidence="2 3">
    <name type="scientific">Cardiobacterium valvarum</name>
    <dbReference type="NCBI Taxonomy" id="194702"/>
    <lineage>
        <taxon>Bacteria</taxon>
        <taxon>Pseudomonadati</taxon>
        <taxon>Pseudomonadota</taxon>
        <taxon>Gammaproteobacteria</taxon>
        <taxon>Cardiobacteriales</taxon>
        <taxon>Cardiobacteriaceae</taxon>
        <taxon>Cardiobacterium</taxon>
    </lineage>
</organism>
<evidence type="ECO:0000313" key="2">
    <source>
        <dbReference type="EMBL" id="SUX17316.1"/>
    </source>
</evidence>
<keyword evidence="3" id="KW-1185">Reference proteome</keyword>
<dbReference type="NCBIfam" id="TIGR02117">
    <property type="entry name" value="chp_urease_rgn"/>
    <property type="match status" value="1"/>
</dbReference>
<keyword evidence="1" id="KW-0812">Transmembrane</keyword>
<gene>
    <name evidence="2" type="ORF">NCTC13294_00021</name>
</gene>
<proteinExistence type="predicted"/>
<evidence type="ECO:0000313" key="3">
    <source>
        <dbReference type="Proteomes" id="UP000254572"/>
    </source>
</evidence>
<dbReference type="Proteomes" id="UP000254572">
    <property type="component" value="Unassembled WGS sequence"/>
</dbReference>
<dbReference type="Pfam" id="PF09601">
    <property type="entry name" value="DUF2459"/>
    <property type="match status" value="1"/>
</dbReference>
<dbReference type="EMBL" id="UFUW01000001">
    <property type="protein sequence ID" value="SUX17316.1"/>
    <property type="molecule type" value="Genomic_DNA"/>
</dbReference>
<dbReference type="AlphaFoldDB" id="A0A381DWK8"/>